<protein>
    <submittedName>
        <fullName evidence="1">Uncharacterized protein</fullName>
    </submittedName>
</protein>
<name>A0ABQ9U7A7_SAGOE</name>
<dbReference type="EMBL" id="JASSZA010000015">
    <property type="protein sequence ID" value="KAK2092939.1"/>
    <property type="molecule type" value="Genomic_DNA"/>
</dbReference>
<evidence type="ECO:0000313" key="1">
    <source>
        <dbReference type="EMBL" id="KAK2092939.1"/>
    </source>
</evidence>
<accession>A0ABQ9U7A7</accession>
<proteinExistence type="predicted"/>
<organism evidence="1 2">
    <name type="scientific">Saguinus oedipus</name>
    <name type="common">Cotton-top tamarin</name>
    <name type="synonym">Oedipomidas oedipus</name>
    <dbReference type="NCBI Taxonomy" id="9490"/>
    <lineage>
        <taxon>Eukaryota</taxon>
        <taxon>Metazoa</taxon>
        <taxon>Chordata</taxon>
        <taxon>Craniata</taxon>
        <taxon>Vertebrata</taxon>
        <taxon>Euteleostomi</taxon>
        <taxon>Mammalia</taxon>
        <taxon>Eutheria</taxon>
        <taxon>Euarchontoglires</taxon>
        <taxon>Primates</taxon>
        <taxon>Haplorrhini</taxon>
        <taxon>Platyrrhini</taxon>
        <taxon>Cebidae</taxon>
        <taxon>Callitrichinae</taxon>
        <taxon>Saguinus</taxon>
    </lineage>
</organism>
<sequence>MSMYGSTLRFQDSLYHGTTGILYMSAAVLQVHATIVSETLDLKNYYINTAASEEKYMVGCCHESKDSVPGSTVTLCDGHKIFQLPSSLSASLLSSSSEFNFLNLQVQQWPLGPSMAQPVPSMAPPLLTHDQLPPATPPCWLPLSTQICTYVGPWQG</sequence>
<gene>
    <name evidence="1" type="ORF">P7K49_029468</name>
</gene>
<reference evidence="1 2" key="1">
    <citation type="submission" date="2023-05" db="EMBL/GenBank/DDBJ databases">
        <title>B98-5 Cell Line De Novo Hybrid Assembly: An Optical Mapping Approach.</title>
        <authorList>
            <person name="Kananen K."/>
            <person name="Auerbach J.A."/>
            <person name="Kautto E."/>
            <person name="Blachly J.S."/>
        </authorList>
    </citation>
    <scope>NUCLEOTIDE SEQUENCE [LARGE SCALE GENOMIC DNA]</scope>
    <source>
        <strain evidence="1">B95-8</strain>
        <tissue evidence="1">Cell line</tissue>
    </source>
</reference>
<evidence type="ECO:0000313" key="2">
    <source>
        <dbReference type="Proteomes" id="UP001266305"/>
    </source>
</evidence>
<keyword evidence="2" id="KW-1185">Reference proteome</keyword>
<dbReference type="Proteomes" id="UP001266305">
    <property type="component" value="Unassembled WGS sequence"/>
</dbReference>
<comment type="caution">
    <text evidence="1">The sequence shown here is derived from an EMBL/GenBank/DDBJ whole genome shotgun (WGS) entry which is preliminary data.</text>
</comment>